<accession>A0A6M1TX39</accession>
<feature type="chain" id="PRO_5027036211" evidence="1">
    <location>
        <begin position="21"/>
        <end position="139"/>
    </location>
</feature>
<dbReference type="EMBL" id="JAALFE010000022">
    <property type="protein sequence ID" value="NGQ92760.1"/>
    <property type="molecule type" value="Genomic_DNA"/>
</dbReference>
<evidence type="ECO:0000313" key="2">
    <source>
        <dbReference type="EMBL" id="NGQ92760.1"/>
    </source>
</evidence>
<organism evidence="2 3">
    <name type="scientific">Paragemmobacter kunshanensis</name>
    <dbReference type="NCBI Taxonomy" id="2583234"/>
    <lineage>
        <taxon>Bacteria</taxon>
        <taxon>Pseudomonadati</taxon>
        <taxon>Pseudomonadota</taxon>
        <taxon>Alphaproteobacteria</taxon>
        <taxon>Rhodobacterales</taxon>
        <taxon>Paracoccaceae</taxon>
        <taxon>Paragemmobacter</taxon>
    </lineage>
</organism>
<name>A0A6M1TX39_9RHOB</name>
<evidence type="ECO:0000256" key="1">
    <source>
        <dbReference type="SAM" id="SignalP"/>
    </source>
</evidence>
<sequence>MRLALSLIAGLLLAAPAVRAADFTVPVDGRFTESSIQFTEGLGHVYYFAWAVFTDQGRFAVCGSGALENRQLRTTVAKMARAGEVRVAGKTYRIDLSYFTSVPDRASLTGSTANCKLIGPTPASGSEYELRFGRGSFRG</sequence>
<evidence type="ECO:0000313" key="3">
    <source>
        <dbReference type="Proteomes" id="UP000474758"/>
    </source>
</evidence>
<comment type="caution">
    <text evidence="2">The sequence shown here is derived from an EMBL/GenBank/DDBJ whole genome shotgun (WGS) entry which is preliminary data.</text>
</comment>
<proteinExistence type="predicted"/>
<dbReference type="AlphaFoldDB" id="A0A6M1TX39"/>
<dbReference type="Proteomes" id="UP000474758">
    <property type="component" value="Unassembled WGS sequence"/>
</dbReference>
<protein>
    <submittedName>
        <fullName evidence="2">Uncharacterized protein</fullName>
    </submittedName>
</protein>
<keyword evidence="1" id="KW-0732">Signal</keyword>
<keyword evidence="3" id="KW-1185">Reference proteome</keyword>
<gene>
    <name evidence="2" type="ORF">G5V65_17850</name>
</gene>
<feature type="signal peptide" evidence="1">
    <location>
        <begin position="1"/>
        <end position="20"/>
    </location>
</feature>
<dbReference type="RefSeq" id="WP_165052835.1">
    <property type="nucleotide sequence ID" value="NZ_JAALFE010000022.1"/>
</dbReference>
<reference evidence="2 3" key="1">
    <citation type="submission" date="2020-02" db="EMBL/GenBank/DDBJ databases">
        <title>Rhodobacter translucens sp. nov., a novel bacterium isolated from activated sludge.</title>
        <authorList>
            <person name="Liu J."/>
        </authorList>
    </citation>
    <scope>NUCLEOTIDE SEQUENCE [LARGE SCALE GENOMIC DNA]</scope>
    <source>
        <strain evidence="2 3">HX-7-19</strain>
    </source>
</reference>